<reference evidence="3 4" key="2">
    <citation type="submission" date="2019-08" db="EMBL/GenBank/DDBJ databases">
        <title>Amycolatopsis acidicola sp. nov., isolated from peat swamp forest soil.</title>
        <authorList>
            <person name="Srisuk N."/>
        </authorList>
    </citation>
    <scope>NUCLEOTIDE SEQUENCE [LARGE SCALE GENOMIC DNA]</scope>
    <source>
        <strain evidence="3 4">TBRC 6029</strain>
    </source>
</reference>
<comment type="caution">
    <text evidence="3">The sequence shown here is derived from an EMBL/GenBank/DDBJ whole genome shotgun (WGS) entry which is preliminary data.</text>
</comment>
<dbReference type="EMBL" id="VJWX01000055">
    <property type="protein sequence ID" value="TVT56290.1"/>
    <property type="molecule type" value="Genomic_DNA"/>
</dbReference>
<feature type="domain" description="Mce/MlaD" evidence="1">
    <location>
        <begin position="39"/>
        <end position="114"/>
    </location>
</feature>
<proteinExistence type="predicted"/>
<evidence type="ECO:0000313" key="4">
    <source>
        <dbReference type="Proteomes" id="UP000320011"/>
    </source>
</evidence>
<feature type="domain" description="Mammalian cell entry C-terminal" evidence="2">
    <location>
        <begin position="122"/>
        <end position="308"/>
    </location>
</feature>
<keyword evidence="4" id="KW-1185">Reference proteome</keyword>
<dbReference type="Pfam" id="PF02470">
    <property type="entry name" value="MlaD"/>
    <property type="match status" value="1"/>
</dbReference>
<dbReference type="InterPro" id="IPR005693">
    <property type="entry name" value="Mce"/>
</dbReference>
<organism evidence="3 4">
    <name type="scientific">Amycolatopsis rhizosphaerae</name>
    <dbReference type="NCBI Taxonomy" id="2053003"/>
    <lineage>
        <taxon>Bacteria</taxon>
        <taxon>Bacillati</taxon>
        <taxon>Actinomycetota</taxon>
        <taxon>Actinomycetes</taxon>
        <taxon>Pseudonocardiales</taxon>
        <taxon>Pseudonocardiaceae</taxon>
        <taxon>Amycolatopsis</taxon>
    </lineage>
</organism>
<sequence length="350" mass="36466">MLTRKIRVQVVVFALIALTGVSYVGARYAGLDRWLGAGGYVVRAELAEAGGLFTNAEVTYQGVPIGRVGPLHLTGSGIEAELRIDAGAPPVPADLDAVVTNRSAVGEQYLDLRPRRSGAPYLTGGSVIAQARSALPLPNEQLVVDLDRLVSSVPREDLRTVVDELYQATRDTGPSLQALLDATTSFTREAADHLPQTKQLITDANTVLATQAANAQAIASFGADAKRIAATLKAADGDVSTILSSAPAAAGQIDALLRETGPNLSALLANLLTTSQVFLSRRDGVERLLVAAPQAVSVGEGVIGGDKAGFGLVTTFFDPLPCTDGYQGTRYRNGLDTAPAPLNTGAGCRH</sequence>
<dbReference type="PANTHER" id="PTHR33371:SF16">
    <property type="entry name" value="MCE-FAMILY PROTEIN MCE3F"/>
    <property type="match status" value="1"/>
</dbReference>
<dbReference type="NCBIfam" id="TIGR00996">
    <property type="entry name" value="Mtu_fam_mce"/>
    <property type="match status" value="1"/>
</dbReference>
<dbReference type="OrthoDB" id="4741753at2"/>
<dbReference type="Pfam" id="PF11887">
    <property type="entry name" value="Mce4_CUP1"/>
    <property type="match status" value="1"/>
</dbReference>
<accession>A0A558D5L2</accession>
<dbReference type="RefSeq" id="WP_144586793.1">
    <property type="nucleotide sequence ID" value="NZ_VJWX01000055.1"/>
</dbReference>
<dbReference type="InterPro" id="IPR003399">
    <property type="entry name" value="Mce/MlaD"/>
</dbReference>
<dbReference type="InterPro" id="IPR052336">
    <property type="entry name" value="MlaD_Phospholipid_Transporter"/>
</dbReference>
<evidence type="ECO:0000259" key="1">
    <source>
        <dbReference type="Pfam" id="PF02470"/>
    </source>
</evidence>
<dbReference type="GO" id="GO:0005576">
    <property type="term" value="C:extracellular region"/>
    <property type="evidence" value="ECO:0007669"/>
    <property type="project" value="TreeGrafter"/>
</dbReference>
<dbReference type="PANTHER" id="PTHR33371">
    <property type="entry name" value="INTERMEMBRANE PHOSPHOLIPID TRANSPORT SYSTEM BINDING PROTEIN MLAD-RELATED"/>
    <property type="match status" value="1"/>
</dbReference>
<dbReference type="Proteomes" id="UP000320011">
    <property type="component" value="Unassembled WGS sequence"/>
</dbReference>
<gene>
    <name evidence="3" type="ORF">FNH05_08580</name>
</gene>
<dbReference type="InterPro" id="IPR024516">
    <property type="entry name" value="Mce_C"/>
</dbReference>
<protein>
    <submittedName>
        <fullName evidence="3">MCE family protein</fullName>
    </submittedName>
</protein>
<evidence type="ECO:0000313" key="3">
    <source>
        <dbReference type="EMBL" id="TVT56290.1"/>
    </source>
</evidence>
<name>A0A558D5L2_9PSEU</name>
<evidence type="ECO:0000259" key="2">
    <source>
        <dbReference type="Pfam" id="PF11887"/>
    </source>
</evidence>
<dbReference type="AlphaFoldDB" id="A0A558D5L2"/>
<reference evidence="3 4" key="1">
    <citation type="submission" date="2019-07" db="EMBL/GenBank/DDBJ databases">
        <authorList>
            <person name="Duangmal K."/>
            <person name="Teo W.F.A."/>
        </authorList>
    </citation>
    <scope>NUCLEOTIDE SEQUENCE [LARGE SCALE GENOMIC DNA]</scope>
    <source>
        <strain evidence="3 4">TBRC 6029</strain>
    </source>
</reference>